<name>A0A7S2THZ0_9EUKA</name>
<accession>A0A7S2THZ0</accession>
<evidence type="ECO:0000259" key="1">
    <source>
        <dbReference type="Pfam" id="PF08241"/>
    </source>
</evidence>
<dbReference type="Pfam" id="PF08241">
    <property type="entry name" value="Methyltransf_11"/>
    <property type="match status" value="1"/>
</dbReference>
<dbReference type="InterPro" id="IPR029063">
    <property type="entry name" value="SAM-dependent_MTases_sf"/>
</dbReference>
<evidence type="ECO:0000313" key="2">
    <source>
        <dbReference type="EMBL" id="CAD9750969.1"/>
    </source>
</evidence>
<dbReference type="AlphaFoldDB" id="A0A7S2THZ0"/>
<dbReference type="PANTHER" id="PTHR43036:SF2">
    <property type="entry name" value="OS04G0481300 PROTEIN"/>
    <property type="match status" value="1"/>
</dbReference>
<dbReference type="GO" id="GO:0008757">
    <property type="term" value="F:S-adenosylmethionine-dependent methyltransferase activity"/>
    <property type="evidence" value="ECO:0007669"/>
    <property type="project" value="InterPro"/>
</dbReference>
<dbReference type="SUPFAM" id="SSF53335">
    <property type="entry name" value="S-adenosyl-L-methionine-dependent methyltransferases"/>
    <property type="match status" value="1"/>
</dbReference>
<sequence length="119" mass="13417">MCVSIQYMARPEELFEEIFRVLRPGGVVIISFSNRMFYSKAIAKWRDLTDDGRAELISDYFRNVKGFTEPDVVRTVPLPGDPPRALGSVAQQLSRAVRFGGVPDPFTAVVAHRNFKRVA</sequence>
<feature type="domain" description="Methyltransferase type 11" evidence="1">
    <location>
        <begin position="4"/>
        <end position="30"/>
    </location>
</feature>
<proteinExistence type="predicted"/>
<dbReference type="PANTHER" id="PTHR43036">
    <property type="entry name" value="OSJNBB0011N17.9 PROTEIN"/>
    <property type="match status" value="1"/>
</dbReference>
<organism evidence="2">
    <name type="scientific">Lotharella oceanica</name>
    <dbReference type="NCBI Taxonomy" id="641309"/>
    <lineage>
        <taxon>Eukaryota</taxon>
        <taxon>Sar</taxon>
        <taxon>Rhizaria</taxon>
        <taxon>Cercozoa</taxon>
        <taxon>Chlorarachniophyceae</taxon>
        <taxon>Lotharella</taxon>
    </lineage>
</organism>
<protein>
    <recommendedName>
        <fullName evidence="1">Methyltransferase type 11 domain-containing protein</fullName>
    </recommendedName>
</protein>
<dbReference type="EMBL" id="HBHP01005606">
    <property type="protein sequence ID" value="CAD9750969.1"/>
    <property type="molecule type" value="Transcribed_RNA"/>
</dbReference>
<dbReference type="Gene3D" id="3.40.50.150">
    <property type="entry name" value="Vaccinia Virus protein VP39"/>
    <property type="match status" value="1"/>
</dbReference>
<gene>
    <name evidence="2" type="ORF">LSP00402_LOCUS3476</name>
</gene>
<reference evidence="2" key="1">
    <citation type="submission" date="2021-01" db="EMBL/GenBank/DDBJ databases">
        <authorList>
            <person name="Corre E."/>
            <person name="Pelletier E."/>
            <person name="Niang G."/>
            <person name="Scheremetjew M."/>
            <person name="Finn R."/>
            <person name="Kale V."/>
            <person name="Holt S."/>
            <person name="Cochrane G."/>
            <person name="Meng A."/>
            <person name="Brown T."/>
            <person name="Cohen L."/>
        </authorList>
    </citation>
    <scope>NUCLEOTIDE SEQUENCE</scope>
    <source>
        <strain evidence="2">CCMP622</strain>
    </source>
</reference>
<dbReference type="InterPro" id="IPR013216">
    <property type="entry name" value="Methyltransf_11"/>
</dbReference>